<name>A0A1F2WJS0_9ACTN</name>
<feature type="transmembrane region" description="Helical" evidence="1">
    <location>
        <begin position="102"/>
        <end position="127"/>
    </location>
</feature>
<sequence length="255" mass="26677">MRLINAEFLKLRKRRGLLWGSLFLIVGIPLIIFIILEILHLVNPAGHGPPGGFGAFGDWLEGIASGGAIAAVIIGGIAGTADVSTGVFRDLVATGRSRRQLFAARVPGMMMLLFPMITLGFLLILLINLGFAGSNSTPGAVDIVQGYGWVLLATGFEVVIAMGFASLIGSRAASIGVLLGWQLLASPILQQVRALGSARQALYTSSLGRLNPVPTLGGPNATTVTRSAAIAVMVLIVWVVVLLALGGWRTVTRDA</sequence>
<keyword evidence="1" id="KW-0472">Membrane</keyword>
<feature type="transmembrane region" description="Helical" evidence="1">
    <location>
        <begin position="147"/>
        <end position="165"/>
    </location>
</feature>
<comment type="caution">
    <text evidence="2">The sequence shown here is derived from an EMBL/GenBank/DDBJ whole genome shotgun (WGS) entry which is preliminary data.</text>
</comment>
<dbReference type="Proteomes" id="UP000177876">
    <property type="component" value="Unassembled WGS sequence"/>
</dbReference>
<reference evidence="2 3" key="1">
    <citation type="journal article" date="2016" name="Nat. Commun.">
        <title>Thousands of microbial genomes shed light on interconnected biogeochemical processes in an aquifer system.</title>
        <authorList>
            <person name="Anantharaman K."/>
            <person name="Brown C.T."/>
            <person name="Hug L.A."/>
            <person name="Sharon I."/>
            <person name="Castelle C.J."/>
            <person name="Probst A.J."/>
            <person name="Thomas B.C."/>
            <person name="Singh A."/>
            <person name="Wilkins M.J."/>
            <person name="Karaoz U."/>
            <person name="Brodie E.L."/>
            <person name="Williams K.H."/>
            <person name="Hubbard S.S."/>
            <person name="Banfield J.F."/>
        </authorList>
    </citation>
    <scope>NUCLEOTIDE SEQUENCE [LARGE SCALE GENOMIC DNA]</scope>
</reference>
<dbReference type="AlphaFoldDB" id="A0A1F2WJS0"/>
<evidence type="ECO:0000313" key="3">
    <source>
        <dbReference type="Proteomes" id="UP000177876"/>
    </source>
</evidence>
<feature type="transmembrane region" description="Helical" evidence="1">
    <location>
        <begin position="228"/>
        <end position="248"/>
    </location>
</feature>
<feature type="transmembrane region" description="Helical" evidence="1">
    <location>
        <begin position="62"/>
        <end position="81"/>
    </location>
</feature>
<organism evidence="2 3">
    <name type="scientific">Candidatus Solincola sediminis</name>
    <dbReference type="NCBI Taxonomy" id="1797199"/>
    <lineage>
        <taxon>Bacteria</taxon>
        <taxon>Bacillati</taxon>
        <taxon>Actinomycetota</taxon>
        <taxon>Candidatus Geothermincolia</taxon>
        <taxon>Candidatus Geothermincolales</taxon>
        <taxon>Candidatus Geothermincolaceae</taxon>
        <taxon>Candidatus Solincola</taxon>
    </lineage>
</organism>
<evidence type="ECO:0000256" key="1">
    <source>
        <dbReference type="SAM" id="Phobius"/>
    </source>
</evidence>
<gene>
    <name evidence="2" type="ORF">A2Y75_01975</name>
</gene>
<proteinExistence type="predicted"/>
<evidence type="ECO:0000313" key="2">
    <source>
        <dbReference type="EMBL" id="OFW57115.1"/>
    </source>
</evidence>
<accession>A0A1F2WJS0</accession>
<keyword evidence="1" id="KW-1133">Transmembrane helix</keyword>
<keyword evidence="1" id="KW-0812">Transmembrane</keyword>
<dbReference type="EMBL" id="MELK01000037">
    <property type="protein sequence ID" value="OFW57115.1"/>
    <property type="molecule type" value="Genomic_DNA"/>
</dbReference>
<protein>
    <submittedName>
        <fullName evidence="2">Uncharacterized protein</fullName>
    </submittedName>
</protein>
<feature type="transmembrane region" description="Helical" evidence="1">
    <location>
        <begin position="21"/>
        <end position="42"/>
    </location>
</feature>
<dbReference type="STRING" id="1797197.A2Y75_01975"/>